<keyword evidence="12" id="KW-1185">Reference proteome</keyword>
<feature type="region of interest" description="Disordered" evidence="8">
    <location>
        <begin position="376"/>
        <end position="401"/>
    </location>
</feature>
<dbReference type="Proteomes" id="UP000026915">
    <property type="component" value="Chromosome 5"/>
</dbReference>
<dbReference type="InterPro" id="IPR032098">
    <property type="entry name" value="Acyltransf_C"/>
</dbReference>
<comment type="similarity">
    <text evidence="4">Belongs to the 1-acyl-sn-glycerol-3-phosphate acyltransferase family.</text>
</comment>
<proteinExistence type="inferred from homology"/>
<keyword evidence="9" id="KW-0472">Membrane</keyword>
<evidence type="ECO:0000313" key="11">
    <source>
        <dbReference type="EMBL" id="EOY09352.1"/>
    </source>
</evidence>
<sequence>MAIAAAAVIVPLGLLFFISGLVVNLIQALCFVLIRPLSKNTYRKINRVVAELLWLELVWLVDWWAGVKIKVFMDPESFNLMGKEHALVVANHRSDIDWLVGWLLAQRSGCLGSALAVMKKSSKFLPVYVVVICLKFQLSIVIGWSMWFSEYLFLERSWAKDENTLKAGLQRLKDFPRPFWLAFFVEGTRFTQAKFLAAQEYAASQGLPIPRNVLIPRTKGFVSAVSHMRSFVPAIYDMTVAIPKSSPSPTMLRLFKGQPSVVHVHIKRCLMKELPETDEAVAQWCKDMFVEKDKLLDKHIAEDTFSDQPMQDLGRPIKSLLVVASWACLMAYGALKFLQCSSLLSSWKGIAFFLVGLAIVTILMHILILFSQSERSTPAKVAPGKPKNDGETSEARRDKQQ</sequence>
<dbReference type="Pfam" id="PF16076">
    <property type="entry name" value="Acyltransf_C"/>
    <property type="match status" value="1"/>
</dbReference>
<evidence type="ECO:0000256" key="1">
    <source>
        <dbReference type="ARBA" id="ARBA00001141"/>
    </source>
</evidence>
<protein>
    <recommendedName>
        <fullName evidence="5">1-acylglycerol-3-phosphate O-acyltransferase</fullName>
        <ecNumber evidence="5">2.3.1.51</ecNumber>
    </recommendedName>
</protein>
<evidence type="ECO:0000256" key="8">
    <source>
        <dbReference type="SAM" id="MobiDB-lite"/>
    </source>
</evidence>
<dbReference type="Gramene" id="EOY09352">
    <property type="protein sequence ID" value="EOY09352"/>
    <property type="gene ID" value="TCM_024775"/>
</dbReference>
<comment type="pathway">
    <text evidence="3">Lipid metabolism.</text>
</comment>
<dbReference type="GO" id="GO:0012505">
    <property type="term" value="C:endomembrane system"/>
    <property type="evidence" value="ECO:0000318"/>
    <property type="project" value="GO_Central"/>
</dbReference>
<dbReference type="HOGENOM" id="CLU_041844_5_0_1"/>
<evidence type="ECO:0000256" key="2">
    <source>
        <dbReference type="ARBA" id="ARBA00004728"/>
    </source>
</evidence>
<dbReference type="GO" id="GO:0016024">
    <property type="term" value="P:CDP-diacylglycerol biosynthetic process"/>
    <property type="evidence" value="ECO:0007669"/>
    <property type="project" value="UniProtKB-UniPathway"/>
</dbReference>
<dbReference type="EC" id="2.3.1.51" evidence="5"/>
<dbReference type="eggNOG" id="KOG1505">
    <property type="taxonomic scope" value="Eukaryota"/>
</dbReference>
<dbReference type="PANTHER" id="PTHR10983">
    <property type="entry name" value="1-ACYLGLYCEROL-3-PHOSPHATE ACYLTRANSFERASE-RELATED"/>
    <property type="match status" value="1"/>
</dbReference>
<comment type="pathway">
    <text evidence="2">Phospholipid metabolism; CDP-diacylglycerol biosynthesis; CDP-diacylglycerol from sn-glycerol 3-phosphate: step 2/3.</text>
</comment>
<keyword evidence="9" id="KW-0812">Transmembrane</keyword>
<accession>A0A061EY43</accession>
<feature type="transmembrane region" description="Helical" evidence="9">
    <location>
        <begin position="350"/>
        <end position="370"/>
    </location>
</feature>
<reference evidence="11 12" key="1">
    <citation type="journal article" date="2013" name="Genome Biol.">
        <title>The genome sequence of the most widely cultivated cacao type and its use to identify candidate genes regulating pod color.</title>
        <authorList>
            <person name="Motamayor J.C."/>
            <person name="Mockaitis K."/>
            <person name="Schmutz J."/>
            <person name="Haiminen N."/>
            <person name="Iii D.L."/>
            <person name="Cornejo O."/>
            <person name="Findley S.D."/>
            <person name="Zheng P."/>
            <person name="Utro F."/>
            <person name="Royaert S."/>
            <person name="Saski C."/>
            <person name="Jenkins J."/>
            <person name="Podicheti R."/>
            <person name="Zhao M."/>
            <person name="Scheffler B.E."/>
            <person name="Stack J.C."/>
            <person name="Feltus F.A."/>
            <person name="Mustiga G.M."/>
            <person name="Amores F."/>
            <person name="Phillips W."/>
            <person name="Marelli J.P."/>
            <person name="May G.D."/>
            <person name="Shapiro H."/>
            <person name="Ma J."/>
            <person name="Bustamante C.D."/>
            <person name="Schnell R.J."/>
            <person name="Main D."/>
            <person name="Gilbert D."/>
            <person name="Parida L."/>
            <person name="Kuhn D.N."/>
        </authorList>
    </citation>
    <scope>NUCLEOTIDE SEQUENCE [LARGE SCALE GENOMIC DNA]</scope>
    <source>
        <strain evidence="12">cv. Matina 1-6</strain>
    </source>
</reference>
<feature type="transmembrane region" description="Helical" evidence="9">
    <location>
        <begin position="320"/>
        <end position="338"/>
    </location>
</feature>
<dbReference type="InParanoid" id="A0A061EY43"/>
<comment type="catalytic activity">
    <reaction evidence="1">
        <text>a 1-acyl-sn-glycero-3-phosphate + an acyl-CoA = a 1,2-diacyl-sn-glycero-3-phosphate + CoA</text>
        <dbReference type="Rhea" id="RHEA:19709"/>
        <dbReference type="ChEBI" id="CHEBI:57287"/>
        <dbReference type="ChEBI" id="CHEBI:57970"/>
        <dbReference type="ChEBI" id="CHEBI:58342"/>
        <dbReference type="ChEBI" id="CHEBI:58608"/>
        <dbReference type="EC" id="2.3.1.51"/>
    </reaction>
</comment>
<dbReference type="AlphaFoldDB" id="A0A061EY43"/>
<feature type="transmembrane region" description="Helical" evidence="9">
    <location>
        <begin position="6"/>
        <end position="33"/>
    </location>
</feature>
<keyword evidence="7 11" id="KW-0012">Acyltransferase</keyword>
<gene>
    <name evidence="11" type="ORF">TCM_024775</name>
</gene>
<feature type="transmembrane region" description="Helical" evidence="9">
    <location>
        <begin position="45"/>
        <end position="65"/>
    </location>
</feature>
<keyword evidence="6" id="KW-0808">Transferase</keyword>
<feature type="domain" description="Phospholipid/glycerol acyltransferase" evidence="10">
    <location>
        <begin position="86"/>
        <end position="222"/>
    </location>
</feature>
<evidence type="ECO:0000256" key="6">
    <source>
        <dbReference type="ARBA" id="ARBA00022679"/>
    </source>
</evidence>
<dbReference type="InterPro" id="IPR002123">
    <property type="entry name" value="Plipid/glycerol_acylTrfase"/>
</dbReference>
<dbReference type="EMBL" id="CM001883">
    <property type="protein sequence ID" value="EOY09352.1"/>
    <property type="molecule type" value="Genomic_DNA"/>
</dbReference>
<name>A0A061EY43_THECC</name>
<dbReference type="FunCoup" id="A0A061EY43">
    <property type="interactions" value="2537"/>
</dbReference>
<dbReference type="CDD" id="cd07990">
    <property type="entry name" value="LPLAT_LCLAT1-like"/>
    <property type="match status" value="1"/>
</dbReference>
<evidence type="ECO:0000256" key="4">
    <source>
        <dbReference type="ARBA" id="ARBA00008655"/>
    </source>
</evidence>
<organism evidence="11 12">
    <name type="scientific">Theobroma cacao</name>
    <name type="common">Cacao</name>
    <name type="synonym">Cocoa</name>
    <dbReference type="NCBI Taxonomy" id="3641"/>
    <lineage>
        <taxon>Eukaryota</taxon>
        <taxon>Viridiplantae</taxon>
        <taxon>Streptophyta</taxon>
        <taxon>Embryophyta</taxon>
        <taxon>Tracheophyta</taxon>
        <taxon>Spermatophyta</taxon>
        <taxon>Magnoliopsida</taxon>
        <taxon>eudicotyledons</taxon>
        <taxon>Gunneridae</taxon>
        <taxon>Pentapetalae</taxon>
        <taxon>rosids</taxon>
        <taxon>malvids</taxon>
        <taxon>Malvales</taxon>
        <taxon>Malvaceae</taxon>
        <taxon>Byttnerioideae</taxon>
        <taxon>Theobroma</taxon>
    </lineage>
</organism>
<dbReference type="STRING" id="3641.A0A061EY43"/>
<keyword evidence="9" id="KW-1133">Transmembrane helix</keyword>
<dbReference type="SUPFAM" id="SSF69593">
    <property type="entry name" value="Glycerol-3-phosphate (1)-acyltransferase"/>
    <property type="match status" value="1"/>
</dbReference>
<dbReference type="Pfam" id="PF01553">
    <property type="entry name" value="Acyltransferase"/>
    <property type="match status" value="1"/>
</dbReference>
<feature type="compositionally biased region" description="Basic and acidic residues" evidence="8">
    <location>
        <begin position="386"/>
        <end position="401"/>
    </location>
</feature>
<dbReference type="PANTHER" id="PTHR10983:SF24">
    <property type="entry name" value="1-ACYLGLYCEROL-3-PHOSPHATE O-ACYLTRANSFERASE 3, ISOFORM E-RELATED"/>
    <property type="match status" value="1"/>
</dbReference>
<evidence type="ECO:0000256" key="7">
    <source>
        <dbReference type="ARBA" id="ARBA00023315"/>
    </source>
</evidence>
<feature type="transmembrane region" description="Helical" evidence="9">
    <location>
        <begin position="125"/>
        <end position="148"/>
    </location>
</feature>
<evidence type="ECO:0000259" key="10">
    <source>
        <dbReference type="SMART" id="SM00563"/>
    </source>
</evidence>
<dbReference type="UniPathway" id="UPA00557">
    <property type="reaction ID" value="UER00613"/>
</dbReference>
<evidence type="ECO:0000313" key="12">
    <source>
        <dbReference type="Proteomes" id="UP000026915"/>
    </source>
</evidence>
<evidence type="ECO:0000256" key="9">
    <source>
        <dbReference type="SAM" id="Phobius"/>
    </source>
</evidence>
<dbReference type="OMA" id="EQECSTW"/>
<dbReference type="SMART" id="SM00563">
    <property type="entry name" value="PlsC"/>
    <property type="match status" value="1"/>
</dbReference>
<evidence type="ECO:0000256" key="5">
    <source>
        <dbReference type="ARBA" id="ARBA00013211"/>
    </source>
</evidence>
<dbReference type="GO" id="GO:0003841">
    <property type="term" value="F:1-acylglycerol-3-phosphate O-acyltransferase activity"/>
    <property type="evidence" value="ECO:0000318"/>
    <property type="project" value="GO_Central"/>
</dbReference>
<evidence type="ECO:0000256" key="3">
    <source>
        <dbReference type="ARBA" id="ARBA00005189"/>
    </source>
</evidence>